<comment type="caution">
    <text evidence="1">The sequence shown here is derived from an EMBL/GenBank/DDBJ whole genome shotgun (WGS) entry which is preliminary data.</text>
</comment>
<dbReference type="Proteomes" id="UP000683925">
    <property type="component" value="Unassembled WGS sequence"/>
</dbReference>
<protein>
    <submittedName>
        <fullName evidence="1">Uncharacterized protein</fullName>
    </submittedName>
</protein>
<proteinExistence type="predicted"/>
<organism evidence="1 2">
    <name type="scientific">Paramecium octaurelia</name>
    <dbReference type="NCBI Taxonomy" id="43137"/>
    <lineage>
        <taxon>Eukaryota</taxon>
        <taxon>Sar</taxon>
        <taxon>Alveolata</taxon>
        <taxon>Ciliophora</taxon>
        <taxon>Intramacronucleata</taxon>
        <taxon>Oligohymenophorea</taxon>
        <taxon>Peniculida</taxon>
        <taxon>Parameciidae</taxon>
        <taxon>Paramecium</taxon>
    </lineage>
</organism>
<evidence type="ECO:0000313" key="1">
    <source>
        <dbReference type="EMBL" id="CAD8164868.1"/>
    </source>
</evidence>
<dbReference type="OrthoDB" id="10626258at2759"/>
<keyword evidence="2" id="KW-1185">Reference proteome</keyword>
<reference evidence="1" key="1">
    <citation type="submission" date="2021-01" db="EMBL/GenBank/DDBJ databases">
        <authorList>
            <consortium name="Genoscope - CEA"/>
            <person name="William W."/>
        </authorList>
    </citation>
    <scope>NUCLEOTIDE SEQUENCE</scope>
</reference>
<accession>A0A8S1UIJ4</accession>
<dbReference type="EMBL" id="CAJJDP010000045">
    <property type="protein sequence ID" value="CAD8164868.1"/>
    <property type="molecule type" value="Genomic_DNA"/>
</dbReference>
<sequence>MNFVDAQYQLEIDFEKMINLEFLFSMRIVPLNKMHLAIPLQGQFRPIMVISPFIKLFECHYVERYQRICMDKINASHIGFISHMGCSLHISALVRELQSQVKKNTVFVQLISQLKQIPTNQTYDIIMELFYQATF</sequence>
<name>A0A8S1UIJ4_PAROT</name>
<evidence type="ECO:0000313" key="2">
    <source>
        <dbReference type="Proteomes" id="UP000683925"/>
    </source>
</evidence>
<dbReference type="AlphaFoldDB" id="A0A8S1UIJ4"/>
<gene>
    <name evidence="1" type="ORF">POCTA_138.1.T0450272</name>
</gene>